<feature type="compositionally biased region" description="Polar residues" evidence="17">
    <location>
        <begin position="746"/>
        <end position="756"/>
    </location>
</feature>
<dbReference type="GO" id="GO:0032968">
    <property type="term" value="P:positive regulation of transcription elongation by RNA polymerase II"/>
    <property type="evidence" value="ECO:0007669"/>
    <property type="project" value="TreeGrafter"/>
</dbReference>
<feature type="compositionally biased region" description="Basic residues" evidence="17">
    <location>
        <begin position="20"/>
        <end position="41"/>
    </location>
</feature>
<dbReference type="Gene3D" id="3.30.200.20">
    <property type="entry name" value="Phosphorylase Kinase, domain 1"/>
    <property type="match status" value="1"/>
</dbReference>
<dbReference type="SUPFAM" id="SSF56112">
    <property type="entry name" value="Protein kinase-like (PK-like)"/>
    <property type="match status" value="1"/>
</dbReference>
<feature type="compositionally biased region" description="Basic and acidic residues" evidence="17">
    <location>
        <begin position="1"/>
        <end position="10"/>
    </location>
</feature>
<keyword evidence="6" id="KW-0808">Transferase</keyword>
<feature type="region of interest" description="Disordered" evidence="17">
    <location>
        <begin position="1"/>
        <end position="712"/>
    </location>
</feature>
<dbReference type="EnsemblMetazoa" id="ACUA007581-RA">
    <property type="protein sequence ID" value="ACUA007581-PA"/>
    <property type="gene ID" value="ACUA007581"/>
</dbReference>
<evidence type="ECO:0000256" key="10">
    <source>
        <dbReference type="ARBA" id="ARBA00023242"/>
    </source>
</evidence>
<feature type="compositionally biased region" description="Acidic residues" evidence="17">
    <location>
        <begin position="112"/>
        <end position="123"/>
    </location>
</feature>
<dbReference type="InterPro" id="IPR050108">
    <property type="entry name" value="CDK"/>
</dbReference>
<reference evidence="19" key="2">
    <citation type="submission" date="2020-05" db="UniProtKB">
        <authorList>
            <consortium name="EnsemblMetazoa"/>
        </authorList>
    </citation>
    <scope>IDENTIFICATION</scope>
    <source>
        <strain evidence="19">A-37</strain>
    </source>
</reference>
<evidence type="ECO:0000259" key="18">
    <source>
        <dbReference type="PROSITE" id="PS50011"/>
    </source>
</evidence>
<feature type="compositionally biased region" description="Low complexity" evidence="17">
    <location>
        <begin position="226"/>
        <end position="247"/>
    </location>
</feature>
<feature type="compositionally biased region" description="Low complexity" evidence="17">
    <location>
        <begin position="622"/>
        <end position="644"/>
    </location>
</feature>
<feature type="compositionally biased region" description="Low complexity" evidence="17">
    <location>
        <begin position="681"/>
        <end position="704"/>
    </location>
</feature>
<dbReference type="GO" id="GO:0008353">
    <property type="term" value="F:RNA polymerase II CTD heptapeptide repeat kinase activity"/>
    <property type="evidence" value="ECO:0007669"/>
    <property type="project" value="UniProtKB-EC"/>
</dbReference>
<feature type="compositionally biased region" description="Basic and acidic residues" evidence="17">
    <location>
        <begin position="447"/>
        <end position="479"/>
    </location>
</feature>
<keyword evidence="5" id="KW-0723">Serine/threonine-protein kinase</keyword>
<feature type="domain" description="Protein kinase" evidence="18">
    <location>
        <begin position="1127"/>
        <end position="1421"/>
    </location>
</feature>
<keyword evidence="9 16" id="KW-0067">ATP-binding</keyword>
<dbReference type="PANTHER" id="PTHR24056:SF546">
    <property type="entry name" value="CYCLIN-DEPENDENT KINASE 12"/>
    <property type="match status" value="1"/>
</dbReference>
<feature type="compositionally biased region" description="Polar residues" evidence="17">
    <location>
        <begin position="409"/>
        <end position="424"/>
    </location>
</feature>
<dbReference type="GO" id="GO:0030332">
    <property type="term" value="F:cyclin binding"/>
    <property type="evidence" value="ECO:0007669"/>
    <property type="project" value="TreeGrafter"/>
</dbReference>
<evidence type="ECO:0000256" key="11">
    <source>
        <dbReference type="ARBA" id="ARBA00040213"/>
    </source>
</evidence>
<feature type="binding site" evidence="16">
    <location>
        <position position="1156"/>
    </location>
    <ligand>
        <name>ATP</name>
        <dbReference type="ChEBI" id="CHEBI:30616"/>
    </ligand>
</feature>
<dbReference type="InterPro" id="IPR008271">
    <property type="entry name" value="Ser/Thr_kinase_AS"/>
</dbReference>
<comment type="catalytic activity">
    <reaction evidence="15">
        <text>[DNA-directed RNA polymerase] + ATP = phospho-[DNA-directed RNA polymerase] + ADP + H(+)</text>
        <dbReference type="Rhea" id="RHEA:10216"/>
        <dbReference type="Rhea" id="RHEA-COMP:11321"/>
        <dbReference type="Rhea" id="RHEA-COMP:11322"/>
        <dbReference type="ChEBI" id="CHEBI:15378"/>
        <dbReference type="ChEBI" id="CHEBI:30616"/>
        <dbReference type="ChEBI" id="CHEBI:43176"/>
        <dbReference type="ChEBI" id="CHEBI:68546"/>
        <dbReference type="ChEBI" id="CHEBI:456216"/>
        <dbReference type="EC" id="2.7.11.23"/>
    </reaction>
</comment>
<dbReference type="PROSITE" id="PS00108">
    <property type="entry name" value="PROTEIN_KINASE_ST"/>
    <property type="match status" value="1"/>
</dbReference>
<evidence type="ECO:0000313" key="19">
    <source>
        <dbReference type="EnsemblMetazoa" id="ACUA007581-PA"/>
    </source>
</evidence>
<evidence type="ECO:0000256" key="9">
    <source>
        <dbReference type="ARBA" id="ARBA00022840"/>
    </source>
</evidence>
<dbReference type="VEuPathDB" id="VectorBase:ACUA007581"/>
<sequence>MERERDRERASSGGGGSSGRIKHSKKRSRKSSKKSKRKRHNSTSDVDDLSSASFGEETKRYVRSHKEAYDDSSGEVEEGGTEPTERTALTGSKSGVEYSDVSSDDFSAPEAGEIETDVSETVEGDGVAVDNGDDSFISGEDEADGGIGRSKKSKSKSRHRHRHHRHKKSLVDGHSKGSSSHRSSSKRWNRTPQSKRAEMEVRSRTPSLPDVGDPNRMGTLADTKATIGTSSISGSSNRSKRINSNSSDTSSMKYRRQKKRSKQANDEQTEDGHALADEQDDALARTKDDESMEADGRADDGADGNGGGTGTEDLDDDNEEEEEDDEEDEEDDINNEGQSGSSRKRIKKSKKDKKHKRNKKAKKRKRKLRTKSISSIETISESEGSLLESMTPPLKQSPLYRAGSHEGSKSYTPVHNDTSLTPVSPGTPPLQDHHHSTRHSLNSPYDSHLDVVRRSRSPIERDCDRERDREHRDRERDRSSNAGGSGSSRKLYITSSPHTPPVVMHKKSSSSYHDRSQIQQHPTSPIDLDSPPPPVLRHRRSSSHRDSSRRRSQSNDRRYSTRRTPSPNSRHKPHTPPPTKRRRDRSPPEKDYYRKSDSRSYSKRDRDWDDRRVSESHKRFLRTPSPSSNRRSRRTPSPSSANRTRSSRKGGYYSPSPERGTGGSSSYISSRSRHRSRSPRRSPLSSSASKRYSSSRSRSPQMPSAKKMDLQKKITDTSFFAELIKDKHKRNKTLQEILENKKKNDASSANDGSAPNATLDGESVKSDGNNGTPNAGAALEASSANGIKERNADSLANVTDIPMPESADHPSRGDQIDGSRAGNCCDISNSNSNGSSSNMVPDSRIPVITNNAVHHHSHHCPASTFSGTSFSNLAQVETHAETAMPPVTHAAEGGNGNAGSGIAPTKPKSLTNLPMPPGVNVADLEGAQTPSPPGPISPVAAVSAMKSMPIPTLTTTGAVPLPVANSAGNATKQRPDGHSKPNSLQAAVPSTVSTTTSATTTLPGGGMKKGLLNLPMPPMVPGSEDLSGDEDIGSPILPSNRDSTQQNQTQSGQTSVNNNNNTSLNNRYKGGTGAGTGATTSSQPSSGAGKMPMIRPRILNRRHSRNMTAPMSASGGKDWGERCVEVFDMLEQIGEGTYGQVYKAKDQQTNELVALKKVRLEHEKEGFPITAVREIKILRQLNHQNIVNLREIVTDKQDALEFRKDKGSFYLVFEYMDHDLMGLLESGMVDFNEQNNASIMRQLLDGLNYCHKKNFLHRDIKCSNILMNNRGEVKLADFGLARLYNADNRERPYTNKVITLWYRPPELLLGEERYGPAIDVWSCGCILGELFLKKPLFQANQEPAQLEMISRLCGTPAPAVWPNVIKLPLFHTLKSKKQYRRKLREDFVFMPTPSLDLLDSMLVLDPDRRITAEDALKSNWLKNVIPEQLPPPQLPTWQDCHELWSKKRRRQLREQQESALNLPPGKP</sequence>
<evidence type="ECO:0000256" key="13">
    <source>
        <dbReference type="ARBA" id="ARBA00047811"/>
    </source>
</evidence>
<feature type="compositionally biased region" description="Acidic residues" evidence="17">
    <location>
        <begin position="70"/>
        <end position="80"/>
    </location>
</feature>
<evidence type="ECO:0000256" key="12">
    <source>
        <dbReference type="ARBA" id="ARBA00041920"/>
    </source>
</evidence>
<evidence type="ECO:0000256" key="17">
    <source>
        <dbReference type="SAM" id="MobiDB-lite"/>
    </source>
</evidence>
<evidence type="ECO:0000256" key="6">
    <source>
        <dbReference type="ARBA" id="ARBA00022679"/>
    </source>
</evidence>
<reference evidence="20" key="1">
    <citation type="submission" date="2013-09" db="EMBL/GenBank/DDBJ databases">
        <title>The Genome Sequence of Anopheles culicifacies species A.</title>
        <authorList>
            <consortium name="The Broad Institute Genomics Platform"/>
            <person name="Neafsey D.E."/>
            <person name="Besansky N."/>
            <person name="Howell P."/>
            <person name="Walton C."/>
            <person name="Young S.K."/>
            <person name="Zeng Q."/>
            <person name="Gargeya S."/>
            <person name="Fitzgerald M."/>
            <person name="Haas B."/>
            <person name="Abouelleil A."/>
            <person name="Allen A.W."/>
            <person name="Alvarado L."/>
            <person name="Arachchi H.M."/>
            <person name="Berlin A.M."/>
            <person name="Chapman S.B."/>
            <person name="Gainer-Dewar J."/>
            <person name="Goldberg J."/>
            <person name="Griggs A."/>
            <person name="Gujja S."/>
            <person name="Hansen M."/>
            <person name="Howarth C."/>
            <person name="Imamovic A."/>
            <person name="Ireland A."/>
            <person name="Larimer J."/>
            <person name="McCowan C."/>
            <person name="Murphy C."/>
            <person name="Pearson M."/>
            <person name="Poon T.W."/>
            <person name="Priest M."/>
            <person name="Roberts A."/>
            <person name="Saif S."/>
            <person name="Shea T."/>
            <person name="Sisk P."/>
            <person name="Sykes S."/>
            <person name="Wortman J."/>
            <person name="Nusbaum C."/>
            <person name="Birren B."/>
        </authorList>
    </citation>
    <scope>NUCLEOTIDE SEQUENCE [LARGE SCALE GENOMIC DNA]</scope>
    <source>
        <strain evidence="20">A-37</strain>
    </source>
</reference>
<evidence type="ECO:0000256" key="14">
    <source>
        <dbReference type="ARBA" id="ARBA00048367"/>
    </source>
</evidence>
<keyword evidence="7 16" id="KW-0547">Nucleotide-binding</keyword>
<feature type="compositionally biased region" description="Low complexity" evidence="17">
    <location>
        <begin position="371"/>
        <end position="389"/>
    </location>
</feature>
<keyword evidence="10" id="KW-0539">Nucleus</keyword>
<dbReference type="STRING" id="139723.A0A182M252"/>
<dbReference type="EC" id="2.7.11.23" evidence="3"/>
<evidence type="ECO:0000256" key="3">
    <source>
        <dbReference type="ARBA" id="ARBA00012409"/>
    </source>
</evidence>
<feature type="region of interest" description="Disordered" evidence="17">
    <location>
        <begin position="956"/>
        <end position="1092"/>
    </location>
</feature>
<dbReference type="InterPro" id="IPR017441">
    <property type="entry name" value="Protein_kinase_ATP_BS"/>
</dbReference>
<feature type="compositionally biased region" description="Basic and acidic residues" evidence="17">
    <location>
        <begin position="585"/>
        <end position="618"/>
    </location>
</feature>
<dbReference type="GO" id="GO:0005524">
    <property type="term" value="F:ATP binding"/>
    <property type="evidence" value="ECO:0007669"/>
    <property type="project" value="UniProtKB-UniRule"/>
</dbReference>
<evidence type="ECO:0000256" key="4">
    <source>
        <dbReference type="ARBA" id="ARBA00012425"/>
    </source>
</evidence>
<dbReference type="Proteomes" id="UP000075883">
    <property type="component" value="Unassembled WGS sequence"/>
</dbReference>
<accession>A0A182M252</accession>
<dbReference type="GO" id="GO:0008024">
    <property type="term" value="C:cyclin/CDK positive transcription elongation factor complex"/>
    <property type="evidence" value="ECO:0007669"/>
    <property type="project" value="TreeGrafter"/>
</dbReference>
<evidence type="ECO:0000256" key="2">
    <source>
        <dbReference type="ARBA" id="ARBA00006485"/>
    </source>
</evidence>
<feature type="region of interest" description="Disordered" evidence="17">
    <location>
        <begin position="739"/>
        <end position="778"/>
    </location>
</feature>
<dbReference type="InterPro" id="IPR011009">
    <property type="entry name" value="Kinase-like_dom_sf"/>
</dbReference>
<evidence type="ECO:0000256" key="1">
    <source>
        <dbReference type="ARBA" id="ARBA00004123"/>
    </source>
</evidence>
<organism evidence="19 20">
    <name type="scientific">Anopheles culicifacies</name>
    <dbReference type="NCBI Taxonomy" id="139723"/>
    <lineage>
        <taxon>Eukaryota</taxon>
        <taxon>Metazoa</taxon>
        <taxon>Ecdysozoa</taxon>
        <taxon>Arthropoda</taxon>
        <taxon>Hexapoda</taxon>
        <taxon>Insecta</taxon>
        <taxon>Pterygota</taxon>
        <taxon>Neoptera</taxon>
        <taxon>Endopterygota</taxon>
        <taxon>Diptera</taxon>
        <taxon>Nematocera</taxon>
        <taxon>Culicoidea</taxon>
        <taxon>Culicidae</taxon>
        <taxon>Anophelinae</taxon>
        <taxon>Anopheles</taxon>
        <taxon>culicifacies species complex</taxon>
    </lineage>
</organism>
<dbReference type="PANTHER" id="PTHR24056">
    <property type="entry name" value="CELL DIVISION PROTEIN KINASE"/>
    <property type="match status" value="1"/>
</dbReference>
<comment type="catalytic activity">
    <reaction evidence="13">
        <text>L-threonyl-[protein] + ATP = O-phospho-L-threonyl-[protein] + ADP + H(+)</text>
        <dbReference type="Rhea" id="RHEA:46608"/>
        <dbReference type="Rhea" id="RHEA-COMP:11060"/>
        <dbReference type="Rhea" id="RHEA-COMP:11605"/>
        <dbReference type="ChEBI" id="CHEBI:15378"/>
        <dbReference type="ChEBI" id="CHEBI:30013"/>
        <dbReference type="ChEBI" id="CHEBI:30616"/>
        <dbReference type="ChEBI" id="CHEBI:61977"/>
        <dbReference type="ChEBI" id="CHEBI:456216"/>
        <dbReference type="EC" id="2.7.11.22"/>
    </reaction>
</comment>
<evidence type="ECO:0000313" key="20">
    <source>
        <dbReference type="Proteomes" id="UP000075883"/>
    </source>
</evidence>
<comment type="similarity">
    <text evidence="2">Belongs to the protein kinase superfamily. CMGC Ser/Thr protein kinase family. CDC2/CDKX subfamily.</text>
</comment>
<dbReference type="EMBL" id="AXCM01001992">
    <property type="status" value="NOT_ANNOTATED_CDS"/>
    <property type="molecule type" value="Genomic_DNA"/>
</dbReference>
<feature type="compositionally biased region" description="Basic and acidic residues" evidence="17">
    <location>
        <begin position="270"/>
        <end position="300"/>
    </location>
</feature>
<dbReference type="FunFam" id="1.10.510.10:FF:000102">
    <property type="entry name" value="cyclin-dependent kinase 12 isoform X1"/>
    <property type="match status" value="1"/>
</dbReference>
<feature type="compositionally biased region" description="Low complexity" evidence="17">
    <location>
        <begin position="986"/>
        <end position="1001"/>
    </location>
</feature>
<dbReference type="InterPro" id="IPR000719">
    <property type="entry name" value="Prot_kinase_dom"/>
</dbReference>
<comment type="catalytic activity">
    <reaction evidence="14">
        <text>L-seryl-[protein] + ATP = O-phospho-L-seryl-[protein] + ADP + H(+)</text>
        <dbReference type="Rhea" id="RHEA:17989"/>
        <dbReference type="Rhea" id="RHEA-COMP:9863"/>
        <dbReference type="Rhea" id="RHEA-COMP:11604"/>
        <dbReference type="ChEBI" id="CHEBI:15378"/>
        <dbReference type="ChEBI" id="CHEBI:29999"/>
        <dbReference type="ChEBI" id="CHEBI:30616"/>
        <dbReference type="ChEBI" id="CHEBI:83421"/>
        <dbReference type="ChEBI" id="CHEBI:456216"/>
        <dbReference type="EC" id="2.7.11.22"/>
    </reaction>
</comment>
<feature type="compositionally biased region" description="Acidic residues" evidence="17">
    <location>
        <begin position="312"/>
        <end position="334"/>
    </location>
</feature>
<dbReference type="SMART" id="SM00220">
    <property type="entry name" value="S_TKc"/>
    <property type="match status" value="1"/>
</dbReference>
<dbReference type="EC" id="2.7.11.22" evidence="4"/>
<evidence type="ECO:0000256" key="16">
    <source>
        <dbReference type="PROSITE-ProRule" id="PRU10141"/>
    </source>
</evidence>
<dbReference type="PROSITE" id="PS50011">
    <property type="entry name" value="PROTEIN_KINASE_DOM"/>
    <property type="match status" value="1"/>
</dbReference>
<feature type="compositionally biased region" description="Basic and acidic residues" evidence="17">
    <location>
        <begin position="806"/>
        <end position="817"/>
    </location>
</feature>
<feature type="compositionally biased region" description="Low complexity" evidence="17">
    <location>
        <begin position="828"/>
        <end position="838"/>
    </location>
</feature>
<feature type="compositionally biased region" description="Basic residues" evidence="17">
    <location>
        <begin position="342"/>
        <end position="370"/>
    </location>
</feature>
<feature type="compositionally biased region" description="Basic residues" evidence="17">
    <location>
        <begin position="536"/>
        <end position="552"/>
    </location>
</feature>
<dbReference type="GO" id="GO:0004693">
    <property type="term" value="F:cyclin-dependent protein serine/threonine kinase activity"/>
    <property type="evidence" value="ECO:0007669"/>
    <property type="project" value="UniProtKB-EC"/>
</dbReference>
<keyword evidence="8" id="KW-0418">Kinase</keyword>
<protein>
    <recommendedName>
        <fullName evidence="11">Cyclin-dependent kinase 12</fullName>
        <ecNumber evidence="4">2.7.11.22</ecNumber>
        <ecNumber evidence="3">2.7.11.23</ecNumber>
    </recommendedName>
    <alternativeName>
        <fullName evidence="12">Cell division protein kinase 12</fullName>
    </alternativeName>
</protein>
<feature type="compositionally biased region" description="Basic residues" evidence="17">
    <location>
        <begin position="569"/>
        <end position="584"/>
    </location>
</feature>
<dbReference type="CDD" id="cd07864">
    <property type="entry name" value="STKc_CDK12"/>
    <property type="match status" value="1"/>
</dbReference>
<evidence type="ECO:0000256" key="15">
    <source>
        <dbReference type="ARBA" id="ARBA00049280"/>
    </source>
</evidence>
<feature type="compositionally biased region" description="Low complexity" evidence="17">
    <location>
        <begin position="1077"/>
        <end position="1089"/>
    </location>
</feature>
<feature type="compositionally biased region" description="Basic residues" evidence="17">
    <location>
        <begin position="253"/>
        <end position="262"/>
    </location>
</feature>
<dbReference type="PROSITE" id="PS00107">
    <property type="entry name" value="PROTEIN_KINASE_ATP"/>
    <property type="match status" value="1"/>
</dbReference>
<feature type="compositionally biased region" description="Low complexity" evidence="17">
    <location>
        <begin position="1043"/>
        <end position="1066"/>
    </location>
</feature>
<feature type="compositionally biased region" description="Basic and acidic residues" evidence="17">
    <location>
        <begin position="56"/>
        <end position="69"/>
    </location>
</feature>
<evidence type="ECO:0000256" key="7">
    <source>
        <dbReference type="ARBA" id="ARBA00022741"/>
    </source>
</evidence>
<dbReference type="Pfam" id="PF00069">
    <property type="entry name" value="Pkinase"/>
    <property type="match status" value="1"/>
</dbReference>
<dbReference type="Gene3D" id="1.10.510.10">
    <property type="entry name" value="Transferase(Phosphotransferase) domain 1"/>
    <property type="match status" value="1"/>
</dbReference>
<evidence type="ECO:0000256" key="5">
    <source>
        <dbReference type="ARBA" id="ARBA00022527"/>
    </source>
</evidence>
<feature type="compositionally biased region" description="Basic residues" evidence="17">
    <location>
        <begin position="671"/>
        <end position="680"/>
    </location>
</feature>
<evidence type="ECO:0000256" key="8">
    <source>
        <dbReference type="ARBA" id="ARBA00022777"/>
    </source>
</evidence>
<comment type="subcellular location">
    <subcellularLocation>
        <location evidence="1">Nucleus</location>
    </subcellularLocation>
</comment>
<dbReference type="FunFam" id="3.30.200.20:FF:000074">
    <property type="entry name" value="cyclin-dependent kinase 12 isoform X2"/>
    <property type="match status" value="1"/>
</dbReference>
<proteinExistence type="inferred from homology"/>
<feature type="compositionally biased region" description="Basic residues" evidence="17">
    <location>
        <begin position="149"/>
        <end position="168"/>
    </location>
</feature>
<keyword evidence="20" id="KW-1185">Reference proteome</keyword>
<feature type="region of interest" description="Disordered" evidence="17">
    <location>
        <begin position="888"/>
        <end position="913"/>
    </location>
</feature>
<name>A0A182M252_9DIPT</name>
<feature type="region of interest" description="Disordered" evidence="17">
    <location>
        <begin position="800"/>
        <end position="840"/>
    </location>
</feature>